<protein>
    <submittedName>
        <fullName evidence="1">Uncharacterized protein</fullName>
    </submittedName>
</protein>
<sequence length="154" mass="16272">MAAMRLDRRWWVAIAVVVVVLVALGVSQTGLFGRSSQECAPVKDMLAFNREQSQQIESKFGDAEGVPTPAEDIAYQAWADGLAERAGKITAPDLAGTATQLAYLANEFVGTLPEIRAQSASRAPGAPAPPAAYEAMALNGQILEKIKALADACK</sequence>
<name>A0A7I9W8D2_MYCAG</name>
<gene>
    <name evidence="1" type="ORF">MAGR_54030</name>
</gene>
<reference evidence="1 2" key="1">
    <citation type="journal article" date="2019" name="Emerg. Microbes Infect.">
        <title>Comprehensive subspecies identification of 175 nontuberculous mycobacteria species based on 7547 genomic profiles.</title>
        <authorList>
            <person name="Matsumoto Y."/>
            <person name="Kinjo T."/>
            <person name="Motooka D."/>
            <person name="Nabeya D."/>
            <person name="Jung N."/>
            <person name="Uechi K."/>
            <person name="Horii T."/>
            <person name="Iida T."/>
            <person name="Fujita J."/>
            <person name="Nakamura S."/>
        </authorList>
    </citation>
    <scope>NUCLEOTIDE SEQUENCE [LARGE SCALE GENOMIC DNA]</scope>
    <source>
        <strain evidence="1 2">JCM 6377</strain>
    </source>
</reference>
<dbReference type="AlphaFoldDB" id="A0A7I9W8D2"/>
<accession>A0A7I9W8D2</accession>
<comment type="caution">
    <text evidence="1">The sequence shown here is derived from an EMBL/GenBank/DDBJ whole genome shotgun (WGS) entry which is preliminary data.</text>
</comment>
<evidence type="ECO:0000313" key="2">
    <source>
        <dbReference type="Proteomes" id="UP000465302"/>
    </source>
</evidence>
<organism evidence="1 2">
    <name type="scientific">Mycolicibacterium agri</name>
    <name type="common">Mycobacterium agri</name>
    <dbReference type="NCBI Taxonomy" id="36811"/>
    <lineage>
        <taxon>Bacteria</taxon>
        <taxon>Bacillati</taxon>
        <taxon>Actinomycetota</taxon>
        <taxon>Actinomycetes</taxon>
        <taxon>Mycobacteriales</taxon>
        <taxon>Mycobacteriaceae</taxon>
        <taxon>Mycolicibacterium</taxon>
    </lineage>
</organism>
<dbReference type="EMBL" id="BLKS01000001">
    <property type="protein sequence ID" value="GFG53962.1"/>
    <property type="molecule type" value="Genomic_DNA"/>
</dbReference>
<proteinExistence type="predicted"/>
<dbReference type="Proteomes" id="UP000465302">
    <property type="component" value="Unassembled WGS sequence"/>
</dbReference>
<evidence type="ECO:0000313" key="1">
    <source>
        <dbReference type="EMBL" id="GFG53962.1"/>
    </source>
</evidence>